<proteinExistence type="predicted"/>
<gene>
    <name evidence="2" type="ORF">ACD_4C00444G0003</name>
</gene>
<evidence type="ECO:0000259" key="1">
    <source>
        <dbReference type="PROSITE" id="PS51459"/>
    </source>
</evidence>
<name>K2GRZ5_9BACT</name>
<protein>
    <recommendedName>
        <fullName evidence="1">Fido domain-containing protein</fullName>
    </recommendedName>
</protein>
<accession>K2GRZ5</accession>
<sequence>MYQQIIKNTLLPRLDNIVWNINDNQKKADIENNFNTHIKIIWEYFETNLKKEVTADFLVWLHKILLPSWYKIEAIWNDWVKRIMFPWDYRKHYLSKYITDFSSVNEIEKDLKNLLDDFNSKEDMEREDILRLYFDFWKIHPFADSNWTISAILCDVLCFRNKFEPLNMLNLRFKDKRFLFGIIELYGNDKTFECLTHLLNKIDNFNK</sequence>
<dbReference type="AlphaFoldDB" id="K2GRZ5"/>
<comment type="caution">
    <text evidence="2">The sequence shown here is derived from an EMBL/GenBank/DDBJ whole genome shotgun (WGS) entry which is preliminary data.</text>
</comment>
<feature type="domain" description="Fido" evidence="1">
    <location>
        <begin position="53"/>
        <end position="201"/>
    </location>
</feature>
<dbReference type="EMBL" id="AMFJ01000960">
    <property type="protein sequence ID" value="EKE26080.1"/>
    <property type="molecule type" value="Genomic_DNA"/>
</dbReference>
<dbReference type="InterPro" id="IPR036597">
    <property type="entry name" value="Fido-like_dom_sf"/>
</dbReference>
<dbReference type="Pfam" id="PF02661">
    <property type="entry name" value="Fic"/>
    <property type="match status" value="1"/>
</dbReference>
<organism evidence="2">
    <name type="scientific">uncultured bacterium</name>
    <name type="common">gcode 4</name>
    <dbReference type="NCBI Taxonomy" id="1234023"/>
    <lineage>
        <taxon>Bacteria</taxon>
        <taxon>environmental samples</taxon>
    </lineage>
</organism>
<dbReference type="SUPFAM" id="SSF140931">
    <property type="entry name" value="Fic-like"/>
    <property type="match status" value="1"/>
</dbReference>
<dbReference type="PROSITE" id="PS51459">
    <property type="entry name" value="FIDO"/>
    <property type="match status" value="1"/>
</dbReference>
<dbReference type="Gene3D" id="1.10.3290.10">
    <property type="entry name" value="Fido-like domain"/>
    <property type="match status" value="1"/>
</dbReference>
<reference evidence="2" key="1">
    <citation type="journal article" date="2012" name="Science">
        <title>Fermentation, hydrogen, and sulfur metabolism in multiple uncultivated bacterial phyla.</title>
        <authorList>
            <person name="Wrighton K.C."/>
            <person name="Thomas B.C."/>
            <person name="Sharon I."/>
            <person name="Miller C.S."/>
            <person name="Castelle C.J."/>
            <person name="VerBerkmoes N.C."/>
            <person name="Wilkins M.J."/>
            <person name="Hettich R.L."/>
            <person name="Lipton M.S."/>
            <person name="Williams K.H."/>
            <person name="Long P.E."/>
            <person name="Banfield J.F."/>
        </authorList>
    </citation>
    <scope>NUCLEOTIDE SEQUENCE [LARGE SCALE GENOMIC DNA]</scope>
</reference>
<dbReference type="InterPro" id="IPR003812">
    <property type="entry name" value="Fido"/>
</dbReference>
<evidence type="ECO:0000313" key="2">
    <source>
        <dbReference type="EMBL" id="EKE26080.1"/>
    </source>
</evidence>